<gene>
    <name evidence="1" type="ORF">ACJMK2_039026</name>
    <name evidence="2" type="ORF">ACJMK2_039197</name>
</gene>
<reference evidence="1 3" key="1">
    <citation type="submission" date="2024-11" db="EMBL/GenBank/DDBJ databases">
        <title>Chromosome-level genome assembly of the freshwater bivalve Anodonta woodiana.</title>
        <authorList>
            <person name="Chen X."/>
        </authorList>
    </citation>
    <scope>NUCLEOTIDE SEQUENCE [LARGE SCALE GENOMIC DNA]</scope>
    <source>
        <strain evidence="1">MN2024</strain>
        <tissue evidence="1">Gills</tissue>
    </source>
</reference>
<feature type="non-terminal residue" evidence="1">
    <location>
        <position position="49"/>
    </location>
</feature>
<keyword evidence="3" id="KW-1185">Reference proteome</keyword>
<sequence>LAWDGYDRNVYWSESDTGIIWRLSRESDTAIMFISGLTRPRDILILPHE</sequence>
<feature type="non-terminal residue" evidence="1">
    <location>
        <position position="1"/>
    </location>
</feature>
<protein>
    <submittedName>
        <fullName evidence="1">Uncharacterized protein</fullName>
    </submittedName>
</protein>
<evidence type="ECO:0000313" key="3">
    <source>
        <dbReference type="Proteomes" id="UP001634394"/>
    </source>
</evidence>
<dbReference type="EMBL" id="JBJQND010000007">
    <property type="protein sequence ID" value="KAL3871181.1"/>
    <property type="molecule type" value="Genomic_DNA"/>
</dbReference>
<evidence type="ECO:0000313" key="1">
    <source>
        <dbReference type="EMBL" id="KAL3871001.1"/>
    </source>
</evidence>
<organism evidence="1 3">
    <name type="scientific">Sinanodonta woodiana</name>
    <name type="common">Chinese pond mussel</name>
    <name type="synonym">Anodonta woodiana</name>
    <dbReference type="NCBI Taxonomy" id="1069815"/>
    <lineage>
        <taxon>Eukaryota</taxon>
        <taxon>Metazoa</taxon>
        <taxon>Spiralia</taxon>
        <taxon>Lophotrochozoa</taxon>
        <taxon>Mollusca</taxon>
        <taxon>Bivalvia</taxon>
        <taxon>Autobranchia</taxon>
        <taxon>Heteroconchia</taxon>
        <taxon>Palaeoheterodonta</taxon>
        <taxon>Unionida</taxon>
        <taxon>Unionoidea</taxon>
        <taxon>Unionidae</taxon>
        <taxon>Unioninae</taxon>
        <taxon>Sinanodonta</taxon>
    </lineage>
</organism>
<dbReference type="EMBL" id="JBJQND010000007">
    <property type="protein sequence ID" value="KAL3871001.1"/>
    <property type="molecule type" value="Genomic_DNA"/>
</dbReference>
<comment type="caution">
    <text evidence="1">The sequence shown here is derived from an EMBL/GenBank/DDBJ whole genome shotgun (WGS) entry which is preliminary data.</text>
</comment>
<evidence type="ECO:0000313" key="2">
    <source>
        <dbReference type="EMBL" id="KAL3871181.1"/>
    </source>
</evidence>
<dbReference type="SUPFAM" id="SSF63825">
    <property type="entry name" value="YWTD domain"/>
    <property type="match status" value="1"/>
</dbReference>
<accession>A0ABD3WC71</accession>
<dbReference type="Proteomes" id="UP001634394">
    <property type="component" value="Unassembled WGS sequence"/>
</dbReference>
<proteinExistence type="predicted"/>
<name>A0ABD3WC71_SINWO</name>
<dbReference type="AlphaFoldDB" id="A0ABD3WC71"/>